<evidence type="ECO:0000256" key="1">
    <source>
        <dbReference type="ARBA" id="ARBA00004141"/>
    </source>
</evidence>
<organism evidence="6 7">
    <name type="scientific">Exiguobacterium mexicanum</name>
    <dbReference type="NCBI Taxonomy" id="340146"/>
    <lineage>
        <taxon>Bacteria</taxon>
        <taxon>Bacillati</taxon>
        <taxon>Bacillota</taxon>
        <taxon>Bacilli</taxon>
        <taxon>Bacillales</taxon>
        <taxon>Bacillales Family XII. Incertae Sedis</taxon>
        <taxon>Exiguobacterium</taxon>
    </lineage>
</organism>
<gene>
    <name evidence="6" type="ORF">QR695_11045</name>
</gene>
<dbReference type="InterPro" id="IPR007269">
    <property type="entry name" value="ICMT_MeTrfase"/>
</dbReference>
<comment type="caution">
    <text evidence="6">The sequence shown here is derived from an EMBL/GenBank/DDBJ whole genome shotgun (WGS) entry which is preliminary data.</text>
</comment>
<accession>A0ABT7MQQ1</accession>
<keyword evidence="4 5" id="KW-0472">Membrane</keyword>
<evidence type="ECO:0000256" key="2">
    <source>
        <dbReference type="ARBA" id="ARBA00022692"/>
    </source>
</evidence>
<evidence type="ECO:0000313" key="6">
    <source>
        <dbReference type="EMBL" id="MDL5377541.1"/>
    </source>
</evidence>
<evidence type="ECO:0000256" key="4">
    <source>
        <dbReference type="ARBA" id="ARBA00023136"/>
    </source>
</evidence>
<reference evidence="6 7" key="1">
    <citation type="submission" date="2023-06" db="EMBL/GenBank/DDBJ databases">
        <title>Influencing factors and mechanism of Cr(VI) reduction by facultative anaerobic Exiguobacterium sp. PY14.</title>
        <authorList>
            <person name="Zou L."/>
        </authorList>
    </citation>
    <scope>NUCLEOTIDE SEQUENCE [LARGE SCALE GENOMIC DNA]</scope>
    <source>
        <strain evidence="6 7">PY14</strain>
    </source>
</reference>
<evidence type="ECO:0000256" key="3">
    <source>
        <dbReference type="ARBA" id="ARBA00022989"/>
    </source>
</evidence>
<feature type="transmembrane region" description="Helical" evidence="5">
    <location>
        <begin position="36"/>
        <end position="57"/>
    </location>
</feature>
<protein>
    <submittedName>
        <fullName evidence="6">Isoprenylcysteine carboxylmethyltransferase family protein</fullName>
        <ecNumber evidence="6">2.1.1.100</ecNumber>
        <ecNumber evidence="6">2.1.1.334</ecNumber>
    </submittedName>
</protein>
<proteinExistence type="predicted"/>
<keyword evidence="3 5" id="KW-1133">Transmembrane helix</keyword>
<dbReference type="Pfam" id="PF04140">
    <property type="entry name" value="ICMT"/>
    <property type="match status" value="1"/>
</dbReference>
<dbReference type="GO" id="GO:0032259">
    <property type="term" value="P:methylation"/>
    <property type="evidence" value="ECO:0007669"/>
    <property type="project" value="UniProtKB-KW"/>
</dbReference>
<dbReference type="PANTHER" id="PTHR43847">
    <property type="entry name" value="BLL3993 PROTEIN"/>
    <property type="match status" value="1"/>
</dbReference>
<dbReference type="GO" id="GO:0004671">
    <property type="term" value="F:protein C-terminal S-isoprenylcysteine carboxyl O-methyltransferase activity"/>
    <property type="evidence" value="ECO:0007669"/>
    <property type="project" value="UniProtKB-EC"/>
</dbReference>
<dbReference type="InterPro" id="IPR052527">
    <property type="entry name" value="Metal_cation-efflux_comp"/>
</dbReference>
<sequence length="184" mass="21429">MDWLDGLFVLTSVAWLYEIWRYRNRSEPTDGASEHASFYIVSLMMVTVFAISIGLSVWTDTRQATLQRLLGLSGFIAGVSLRYWGIRQLRHQFTRHVVVRPADELVSSGPYRYLRHPLYTGLLFITFGFSLFFAPWTIALVGTCLMILALLWRIHIEEKMLTSHFGVTYQTWAKSRKRLIPFIY</sequence>
<dbReference type="EMBL" id="JASWER010000008">
    <property type="protein sequence ID" value="MDL5377541.1"/>
    <property type="molecule type" value="Genomic_DNA"/>
</dbReference>
<feature type="transmembrane region" description="Helical" evidence="5">
    <location>
        <begin position="69"/>
        <end position="86"/>
    </location>
</feature>
<dbReference type="RefSeq" id="WP_214834289.1">
    <property type="nucleotide sequence ID" value="NZ_CP183077.1"/>
</dbReference>
<dbReference type="Proteomes" id="UP001230807">
    <property type="component" value="Unassembled WGS sequence"/>
</dbReference>
<keyword evidence="6" id="KW-0489">Methyltransferase</keyword>
<keyword evidence="2 5" id="KW-0812">Transmembrane</keyword>
<keyword evidence="6" id="KW-0808">Transferase</keyword>
<evidence type="ECO:0000256" key="5">
    <source>
        <dbReference type="SAM" id="Phobius"/>
    </source>
</evidence>
<comment type="subcellular location">
    <subcellularLocation>
        <location evidence="1">Membrane</location>
        <topology evidence="1">Multi-pass membrane protein</topology>
    </subcellularLocation>
</comment>
<dbReference type="PANTHER" id="PTHR43847:SF1">
    <property type="entry name" value="BLL3993 PROTEIN"/>
    <property type="match status" value="1"/>
</dbReference>
<evidence type="ECO:0000313" key="7">
    <source>
        <dbReference type="Proteomes" id="UP001230807"/>
    </source>
</evidence>
<dbReference type="EC" id="2.1.1.100" evidence="6"/>
<dbReference type="Gene3D" id="1.20.120.1630">
    <property type="match status" value="1"/>
</dbReference>
<feature type="transmembrane region" description="Helical" evidence="5">
    <location>
        <begin position="118"/>
        <end position="151"/>
    </location>
</feature>
<keyword evidence="7" id="KW-1185">Reference proteome</keyword>
<name>A0ABT7MQQ1_9BACL</name>
<dbReference type="EC" id="2.1.1.334" evidence="6"/>